<dbReference type="FunFam" id="1.10.10.10:FF:000001">
    <property type="entry name" value="LysR family transcriptional regulator"/>
    <property type="match status" value="1"/>
</dbReference>
<dbReference type="InterPro" id="IPR005119">
    <property type="entry name" value="LysR_subst-bd"/>
</dbReference>
<gene>
    <name evidence="6" type="ORF">OSH07_05230</name>
</gene>
<dbReference type="Pfam" id="PF00126">
    <property type="entry name" value="HTH_1"/>
    <property type="match status" value="1"/>
</dbReference>
<proteinExistence type="inferred from homology"/>
<evidence type="ECO:0000256" key="3">
    <source>
        <dbReference type="ARBA" id="ARBA00023125"/>
    </source>
</evidence>
<dbReference type="GO" id="GO:0003677">
    <property type="term" value="F:DNA binding"/>
    <property type="evidence" value="ECO:0007669"/>
    <property type="project" value="UniProtKB-KW"/>
</dbReference>
<evidence type="ECO:0000313" key="6">
    <source>
        <dbReference type="EMBL" id="MCX5568586.1"/>
    </source>
</evidence>
<accession>A0A9X3DYX4</accession>
<dbReference type="PANTHER" id="PTHR30419">
    <property type="entry name" value="HTH-TYPE TRANSCRIPTIONAL REGULATOR YBHD"/>
    <property type="match status" value="1"/>
</dbReference>
<evidence type="ECO:0000256" key="1">
    <source>
        <dbReference type="ARBA" id="ARBA00009437"/>
    </source>
</evidence>
<comment type="caution">
    <text evidence="6">The sequence shown here is derived from an EMBL/GenBank/DDBJ whole genome shotgun (WGS) entry which is preliminary data.</text>
</comment>
<dbReference type="Pfam" id="PF03466">
    <property type="entry name" value="LysR_substrate"/>
    <property type="match status" value="1"/>
</dbReference>
<evidence type="ECO:0000313" key="7">
    <source>
        <dbReference type="Proteomes" id="UP001144805"/>
    </source>
</evidence>
<sequence length="318" mass="34965">MVSESKNSLAPASLARLFHTPSLLYFLTVAETLSMRETARRMNVASSAVARQIGHLEQTLEMPLFVREARRLRLTPAGEILLRHAKQLTSPLEAAVSQLSLLAGLKTGTVRVATVESVGLTILPSIIADFSAHYPNLHVDIRMASAQEAIAMVVDSDVDIGFTFLAAQHRGIEIAVRRDLPIGAVMRADHPLAGEMRPSFATCFAHPFAVPRQGLSIREILEPFLDQDGSRGRSFVEVNSIRMLFELAKTGRYLSFMTPLGIERELASGEVVFRPIADKGLPLNRFGMVIRKGGDLRFAPAAFFNLASSHFRAREGLY</sequence>
<dbReference type="Gene3D" id="3.40.190.10">
    <property type="entry name" value="Periplasmic binding protein-like II"/>
    <property type="match status" value="2"/>
</dbReference>
<evidence type="ECO:0000256" key="4">
    <source>
        <dbReference type="ARBA" id="ARBA00023163"/>
    </source>
</evidence>
<keyword evidence="3" id="KW-0238">DNA-binding</keyword>
<evidence type="ECO:0000256" key="2">
    <source>
        <dbReference type="ARBA" id="ARBA00023015"/>
    </source>
</evidence>
<dbReference type="PANTHER" id="PTHR30419:SF8">
    <property type="entry name" value="NITROGEN ASSIMILATION TRANSCRIPTIONAL ACTIVATOR-RELATED"/>
    <property type="match status" value="1"/>
</dbReference>
<feature type="domain" description="HTH lysR-type" evidence="5">
    <location>
        <begin position="23"/>
        <end position="75"/>
    </location>
</feature>
<keyword evidence="2" id="KW-0805">Transcription regulation</keyword>
<dbReference type="RefSeq" id="WP_266337560.1">
    <property type="nucleotide sequence ID" value="NZ_JAPKNK010000002.1"/>
</dbReference>
<dbReference type="GO" id="GO:0005829">
    <property type="term" value="C:cytosol"/>
    <property type="evidence" value="ECO:0007669"/>
    <property type="project" value="TreeGrafter"/>
</dbReference>
<organism evidence="6 7">
    <name type="scientific">Kaistia nematophila</name>
    <dbReference type="NCBI Taxonomy" id="2994654"/>
    <lineage>
        <taxon>Bacteria</taxon>
        <taxon>Pseudomonadati</taxon>
        <taxon>Pseudomonadota</taxon>
        <taxon>Alphaproteobacteria</taxon>
        <taxon>Hyphomicrobiales</taxon>
        <taxon>Kaistiaceae</taxon>
        <taxon>Kaistia</taxon>
    </lineage>
</organism>
<dbReference type="InterPro" id="IPR036388">
    <property type="entry name" value="WH-like_DNA-bd_sf"/>
</dbReference>
<dbReference type="GO" id="GO:0003700">
    <property type="term" value="F:DNA-binding transcription factor activity"/>
    <property type="evidence" value="ECO:0007669"/>
    <property type="project" value="InterPro"/>
</dbReference>
<comment type="similarity">
    <text evidence="1">Belongs to the LysR transcriptional regulatory family.</text>
</comment>
<dbReference type="SUPFAM" id="SSF53850">
    <property type="entry name" value="Periplasmic binding protein-like II"/>
    <property type="match status" value="1"/>
</dbReference>
<dbReference type="InterPro" id="IPR036390">
    <property type="entry name" value="WH_DNA-bd_sf"/>
</dbReference>
<name>A0A9X3DYX4_9HYPH</name>
<dbReference type="EMBL" id="JAPKNK010000002">
    <property type="protein sequence ID" value="MCX5568586.1"/>
    <property type="molecule type" value="Genomic_DNA"/>
</dbReference>
<dbReference type="AlphaFoldDB" id="A0A9X3DYX4"/>
<protein>
    <submittedName>
        <fullName evidence="6">LysR family transcriptional regulator</fullName>
    </submittedName>
</protein>
<dbReference type="Proteomes" id="UP001144805">
    <property type="component" value="Unassembled WGS sequence"/>
</dbReference>
<keyword evidence="4" id="KW-0804">Transcription</keyword>
<evidence type="ECO:0000259" key="5">
    <source>
        <dbReference type="PROSITE" id="PS50931"/>
    </source>
</evidence>
<dbReference type="InterPro" id="IPR000847">
    <property type="entry name" value="LysR_HTH_N"/>
</dbReference>
<dbReference type="SUPFAM" id="SSF46785">
    <property type="entry name" value="Winged helix' DNA-binding domain"/>
    <property type="match status" value="1"/>
</dbReference>
<dbReference type="PROSITE" id="PS50931">
    <property type="entry name" value="HTH_LYSR"/>
    <property type="match status" value="1"/>
</dbReference>
<keyword evidence="7" id="KW-1185">Reference proteome</keyword>
<dbReference type="Gene3D" id="1.10.10.10">
    <property type="entry name" value="Winged helix-like DNA-binding domain superfamily/Winged helix DNA-binding domain"/>
    <property type="match status" value="1"/>
</dbReference>
<dbReference type="InterPro" id="IPR050950">
    <property type="entry name" value="HTH-type_LysR_regulators"/>
</dbReference>
<reference evidence="6" key="1">
    <citation type="submission" date="2022-11" db="EMBL/GenBank/DDBJ databases">
        <title>Biodiversity and phylogenetic relationships of bacteria.</title>
        <authorList>
            <person name="Machado R.A.R."/>
            <person name="Bhat A."/>
            <person name="Loulou A."/>
            <person name="Kallel S."/>
        </authorList>
    </citation>
    <scope>NUCLEOTIDE SEQUENCE</scope>
    <source>
        <strain evidence="6">K-TC2</strain>
    </source>
</reference>